<feature type="domain" description="Penicillin-binding C-terminal" evidence="14">
    <location>
        <begin position="655"/>
        <end position="743"/>
    </location>
</feature>
<dbReference type="Pfam" id="PF00912">
    <property type="entry name" value="Transgly"/>
    <property type="match status" value="1"/>
</dbReference>
<dbReference type="PANTHER" id="PTHR32282:SF15">
    <property type="entry name" value="PENICILLIN-BINDING PROTEIN 1C"/>
    <property type="match status" value="1"/>
</dbReference>
<dbReference type="InterPro" id="IPR011815">
    <property type="entry name" value="PBP_1c"/>
</dbReference>
<comment type="pathway">
    <text evidence="1">Cell wall biogenesis; peptidoglycan biosynthesis.</text>
</comment>
<sequence length="746" mass="84035">MPTATVVETDSGELLGARIAEDGQWRFPVVDSVPYKFEMSILNFEDAHFYKHPGFNPISMVKAFWTNWSSGKTVRGGSTITQQLIRLSRHQQNRTYWEKVKELVLATRVELRYSKKHILKQYASHAPFGGNVVGLEMAAWRYFGLQPHQLSWAEAATLAVLPNAPSLIYPGKNQEKLLEKRNRLLYKLYENHYLDSLSYQLSLLEKLPKKPFNLPNKAPHLLQFIAKSKKGERITTTIDPYLQSTVNAIVNNHHKLLKQNQVHNAAVLVMEVNSRRVLSYVGNTLAGPDHEEDVDMVHANRSTGSVIKPLLYTAMLDAGELLPGMLVPDIPTYIAGYAPENFDRTYSGAVRADRALAKSLNIPSVRLLQDYGLHKFRDQLDFFKLRGLNKPADYYGLTLILGGAESNLWDLCKTYASLASTINHFNKTSSEYYTGEFAEPVIIEGFQTDFGTRSTERTIFDAASIYLTFEAMKDLNRPEGSESWEFYDSSKKIAWKTGTSFGNKDAWAIGITKDHVVGVWVGNADGEGRPNMMGLNTAAPILFDVFDVLPNASWFSVPEDEFTNIEVCADSGFLASTICPTTTIRIPNKKQYVKVCGYHTLIHLDQKGALRVNSSCEDPAEIRTQPWFVLPTLMGYYYQRSNPTYTMLPPFKASCKQTGTPDMAFIYPKDGSRITLTKNFAGKTGELVLKVAHTKPHAEVYWYLNDTFLGETINFHEIGIVPEKGEHRITVVDNMGNEVMVNISIE</sequence>
<comment type="similarity">
    <text evidence="2">In the C-terminal section; belongs to the transpeptidase family.</text>
</comment>
<dbReference type="GO" id="GO:0008658">
    <property type="term" value="F:penicillin binding"/>
    <property type="evidence" value="ECO:0007669"/>
    <property type="project" value="InterPro"/>
</dbReference>
<name>A0A918IRA7_9FLAO</name>
<dbReference type="InterPro" id="IPR001460">
    <property type="entry name" value="PCN-bd_Tpept"/>
</dbReference>
<keyword evidence="9" id="KW-0511">Multifunctional enzyme</keyword>
<evidence type="ECO:0000256" key="5">
    <source>
        <dbReference type="ARBA" id="ARBA00022670"/>
    </source>
</evidence>
<dbReference type="PANTHER" id="PTHR32282">
    <property type="entry name" value="BINDING PROTEIN TRANSPEPTIDASE, PUTATIVE-RELATED"/>
    <property type="match status" value="1"/>
</dbReference>
<feature type="domain" description="Glycosyl transferase family 51" evidence="13">
    <location>
        <begin position="29"/>
        <end position="188"/>
    </location>
</feature>
<evidence type="ECO:0000256" key="4">
    <source>
        <dbReference type="ARBA" id="ARBA00022645"/>
    </source>
</evidence>
<proteinExistence type="inferred from homology"/>
<dbReference type="EC" id="2.4.99.28" evidence="10"/>
<reference evidence="15" key="2">
    <citation type="submission" date="2020-09" db="EMBL/GenBank/DDBJ databases">
        <authorList>
            <person name="Sun Q."/>
            <person name="Kim S."/>
        </authorList>
    </citation>
    <scope>NUCLEOTIDE SEQUENCE</scope>
    <source>
        <strain evidence="15">KCTC 12113</strain>
    </source>
</reference>
<dbReference type="InterPro" id="IPR050396">
    <property type="entry name" value="Glycosyltr_51/Transpeptidase"/>
</dbReference>
<dbReference type="InterPro" id="IPR012338">
    <property type="entry name" value="Beta-lactam/transpept-like"/>
</dbReference>
<evidence type="ECO:0000259" key="13">
    <source>
        <dbReference type="Pfam" id="PF00912"/>
    </source>
</evidence>
<accession>A0A918IRA7</accession>
<dbReference type="InterPro" id="IPR001264">
    <property type="entry name" value="Glyco_trans_51"/>
</dbReference>
<organism evidence="15 16">
    <name type="scientific">Arenibacter certesii</name>
    <dbReference type="NCBI Taxonomy" id="228955"/>
    <lineage>
        <taxon>Bacteria</taxon>
        <taxon>Pseudomonadati</taxon>
        <taxon>Bacteroidota</taxon>
        <taxon>Flavobacteriia</taxon>
        <taxon>Flavobacteriales</taxon>
        <taxon>Flavobacteriaceae</taxon>
        <taxon>Arenibacter</taxon>
    </lineage>
</organism>
<keyword evidence="5" id="KW-0645">Protease</keyword>
<evidence type="ECO:0000256" key="7">
    <source>
        <dbReference type="ARBA" id="ARBA00022679"/>
    </source>
</evidence>
<keyword evidence="8" id="KW-0378">Hydrolase</keyword>
<dbReference type="NCBIfam" id="TIGR02073">
    <property type="entry name" value="PBP_1c"/>
    <property type="match status" value="1"/>
</dbReference>
<gene>
    <name evidence="15" type="primary">pbpC</name>
    <name evidence="15" type="ORF">GCM10007383_07430</name>
</gene>
<keyword evidence="7" id="KW-0808">Transferase</keyword>
<evidence type="ECO:0000256" key="3">
    <source>
        <dbReference type="ARBA" id="ARBA00007739"/>
    </source>
</evidence>
<dbReference type="InterPro" id="IPR009647">
    <property type="entry name" value="PBP_C"/>
</dbReference>
<dbReference type="InterPro" id="IPR023346">
    <property type="entry name" value="Lysozyme-like_dom_sf"/>
</dbReference>
<dbReference type="GO" id="GO:0009252">
    <property type="term" value="P:peptidoglycan biosynthetic process"/>
    <property type="evidence" value="ECO:0007669"/>
    <property type="project" value="InterPro"/>
</dbReference>
<protein>
    <recommendedName>
        <fullName evidence="10">peptidoglycan glycosyltransferase</fullName>
        <ecNumber evidence="10">2.4.99.28</ecNumber>
    </recommendedName>
</protein>
<reference evidence="15" key="1">
    <citation type="journal article" date="2014" name="Int. J. Syst. Evol. Microbiol.">
        <title>Complete genome sequence of Corynebacterium casei LMG S-19264T (=DSM 44701T), isolated from a smear-ripened cheese.</title>
        <authorList>
            <consortium name="US DOE Joint Genome Institute (JGI-PGF)"/>
            <person name="Walter F."/>
            <person name="Albersmeier A."/>
            <person name="Kalinowski J."/>
            <person name="Ruckert C."/>
        </authorList>
    </citation>
    <scope>NUCLEOTIDE SEQUENCE</scope>
    <source>
        <strain evidence="15">KCTC 12113</strain>
    </source>
</reference>
<dbReference type="Pfam" id="PF06832">
    <property type="entry name" value="BiPBP_C"/>
    <property type="match status" value="1"/>
</dbReference>
<feature type="domain" description="Penicillin-binding protein transpeptidase" evidence="12">
    <location>
        <begin position="266"/>
        <end position="544"/>
    </location>
</feature>
<dbReference type="Gene3D" id="1.10.3810.10">
    <property type="entry name" value="Biosynthetic peptidoglycan transglycosylase-like"/>
    <property type="match status" value="1"/>
</dbReference>
<evidence type="ECO:0000256" key="11">
    <source>
        <dbReference type="ARBA" id="ARBA00049902"/>
    </source>
</evidence>
<dbReference type="EMBL" id="BMWP01000003">
    <property type="protein sequence ID" value="GGW25081.1"/>
    <property type="molecule type" value="Genomic_DNA"/>
</dbReference>
<comment type="caution">
    <text evidence="15">The sequence shown here is derived from an EMBL/GenBank/DDBJ whole genome shotgun (WGS) entry which is preliminary data.</text>
</comment>
<evidence type="ECO:0000256" key="8">
    <source>
        <dbReference type="ARBA" id="ARBA00022801"/>
    </source>
</evidence>
<evidence type="ECO:0000256" key="2">
    <source>
        <dbReference type="ARBA" id="ARBA00007090"/>
    </source>
</evidence>
<dbReference type="SUPFAM" id="SSF56601">
    <property type="entry name" value="beta-lactamase/transpeptidase-like"/>
    <property type="match status" value="1"/>
</dbReference>
<dbReference type="GO" id="GO:0006508">
    <property type="term" value="P:proteolysis"/>
    <property type="evidence" value="ECO:0007669"/>
    <property type="project" value="UniProtKB-KW"/>
</dbReference>
<keyword evidence="16" id="KW-1185">Reference proteome</keyword>
<evidence type="ECO:0000256" key="6">
    <source>
        <dbReference type="ARBA" id="ARBA00022676"/>
    </source>
</evidence>
<comment type="similarity">
    <text evidence="3">In the N-terminal section; belongs to the glycosyltransferase 51 family.</text>
</comment>
<dbReference type="GO" id="GO:0004180">
    <property type="term" value="F:carboxypeptidase activity"/>
    <property type="evidence" value="ECO:0007669"/>
    <property type="project" value="UniProtKB-KW"/>
</dbReference>
<keyword evidence="6" id="KW-0328">Glycosyltransferase</keyword>
<evidence type="ECO:0000256" key="10">
    <source>
        <dbReference type="ARBA" id="ARBA00044770"/>
    </source>
</evidence>
<dbReference type="Gene3D" id="3.40.710.10">
    <property type="entry name" value="DD-peptidase/beta-lactamase superfamily"/>
    <property type="match status" value="1"/>
</dbReference>
<dbReference type="GO" id="GO:0030288">
    <property type="term" value="C:outer membrane-bounded periplasmic space"/>
    <property type="evidence" value="ECO:0007669"/>
    <property type="project" value="TreeGrafter"/>
</dbReference>
<keyword evidence="4" id="KW-0121">Carboxypeptidase</keyword>
<dbReference type="SUPFAM" id="SSF53955">
    <property type="entry name" value="Lysozyme-like"/>
    <property type="match status" value="1"/>
</dbReference>
<evidence type="ECO:0000259" key="12">
    <source>
        <dbReference type="Pfam" id="PF00905"/>
    </source>
</evidence>
<dbReference type="Proteomes" id="UP000634668">
    <property type="component" value="Unassembled WGS sequence"/>
</dbReference>
<evidence type="ECO:0000256" key="1">
    <source>
        <dbReference type="ARBA" id="ARBA00004752"/>
    </source>
</evidence>
<dbReference type="InterPro" id="IPR036950">
    <property type="entry name" value="PBP_transglycosylase"/>
</dbReference>
<dbReference type="Pfam" id="PF00905">
    <property type="entry name" value="Transpeptidase"/>
    <property type="match status" value="1"/>
</dbReference>
<evidence type="ECO:0000313" key="16">
    <source>
        <dbReference type="Proteomes" id="UP000634668"/>
    </source>
</evidence>
<dbReference type="GO" id="GO:0008955">
    <property type="term" value="F:peptidoglycan glycosyltransferase activity"/>
    <property type="evidence" value="ECO:0007669"/>
    <property type="project" value="UniProtKB-EC"/>
</dbReference>
<dbReference type="AlphaFoldDB" id="A0A918IRA7"/>
<evidence type="ECO:0000259" key="14">
    <source>
        <dbReference type="Pfam" id="PF06832"/>
    </source>
</evidence>
<evidence type="ECO:0000313" key="15">
    <source>
        <dbReference type="EMBL" id="GGW25081.1"/>
    </source>
</evidence>
<evidence type="ECO:0000256" key="9">
    <source>
        <dbReference type="ARBA" id="ARBA00023268"/>
    </source>
</evidence>
<comment type="catalytic activity">
    <reaction evidence="11">
        <text>[GlcNAc-(1-&gt;4)-Mur2Ac(oyl-L-Ala-gamma-D-Glu-L-Lys-D-Ala-D-Ala)](n)-di-trans,octa-cis-undecaprenyl diphosphate + beta-D-GlcNAc-(1-&gt;4)-Mur2Ac(oyl-L-Ala-gamma-D-Glu-L-Lys-D-Ala-D-Ala)-di-trans,octa-cis-undecaprenyl diphosphate = [GlcNAc-(1-&gt;4)-Mur2Ac(oyl-L-Ala-gamma-D-Glu-L-Lys-D-Ala-D-Ala)](n+1)-di-trans,octa-cis-undecaprenyl diphosphate + di-trans,octa-cis-undecaprenyl diphosphate + H(+)</text>
        <dbReference type="Rhea" id="RHEA:23708"/>
        <dbReference type="Rhea" id="RHEA-COMP:9602"/>
        <dbReference type="Rhea" id="RHEA-COMP:9603"/>
        <dbReference type="ChEBI" id="CHEBI:15378"/>
        <dbReference type="ChEBI" id="CHEBI:58405"/>
        <dbReference type="ChEBI" id="CHEBI:60033"/>
        <dbReference type="ChEBI" id="CHEBI:78435"/>
        <dbReference type="EC" id="2.4.99.28"/>
    </reaction>
</comment>